<organism evidence="2">
    <name type="scientific">marine sediment metagenome</name>
    <dbReference type="NCBI Taxonomy" id="412755"/>
    <lineage>
        <taxon>unclassified sequences</taxon>
        <taxon>metagenomes</taxon>
        <taxon>ecological metagenomes</taxon>
    </lineage>
</organism>
<feature type="compositionally biased region" description="Basic residues" evidence="1">
    <location>
        <begin position="54"/>
        <end position="63"/>
    </location>
</feature>
<comment type="caution">
    <text evidence="2">The sequence shown here is derived from an EMBL/GenBank/DDBJ whole genome shotgun (WGS) entry which is preliminary data.</text>
</comment>
<feature type="region of interest" description="Disordered" evidence="1">
    <location>
        <begin position="1"/>
        <end position="87"/>
    </location>
</feature>
<dbReference type="AlphaFoldDB" id="A0A0F9P7V6"/>
<sequence>MQEKAQDKKKRRRKREKEEKRNKKNQEKSKKPQKRKLEEKPPNQDLKLLNVGHSKQKKKRKTKDSRYPLLQTQNETQKGKKKLQKNEILSSVETTESEDFPKINPLEAYQKRKKLKELNINILELKPVNHINIFDKSIPTISERKRKKIKKISIKVYPEPSIYKHFNVDKKVSESLLIKLNQRLKVFIEKEGEQQLKKKQEELKVTFEEEGNGEESYINKPPIDNLFKSIGEKFPPTSKPQKPYLIFLPENSDDNYSRTLMIILREIYRKLTEKGKPELKKIVEEEDKYDLEAEGRIIIIEREGEKIIIRQQQGKNYNKLDEFSEKLKNNIKSKILELISQGLGFIIFHLRKPLLESIQEDIKKDSYWPKMVSLEPVFQKEELTEIQLYTEDDNEIFEKDDEIEQIKKKLASILWGYVIPKGEIRWEERKTFDNYFCVCEDKFEEELKSIYDKSRSEDNSKLKHKIVFKDEEGPLHKYIKVFIVRYLLKKESVKIEDILTENSLTDKRTTPDVRIGDAIFEIETLYGRGDPELRIKKLIESYDGVNEIKKIFIILTNLDAILWYKHLFELKKTKQLEKPDGVTINIMTLDIPKGILIPISKIGKDFLNPV</sequence>
<gene>
    <name evidence="2" type="ORF">LCGC14_1171510</name>
</gene>
<accession>A0A0F9P7V6</accession>
<proteinExistence type="predicted"/>
<evidence type="ECO:0000256" key="1">
    <source>
        <dbReference type="SAM" id="MobiDB-lite"/>
    </source>
</evidence>
<name>A0A0F9P7V6_9ZZZZ</name>
<dbReference type="EMBL" id="LAZR01005791">
    <property type="protein sequence ID" value="KKM97095.1"/>
    <property type="molecule type" value="Genomic_DNA"/>
</dbReference>
<evidence type="ECO:0000313" key="2">
    <source>
        <dbReference type="EMBL" id="KKM97095.1"/>
    </source>
</evidence>
<feature type="compositionally biased region" description="Basic and acidic residues" evidence="1">
    <location>
        <begin position="16"/>
        <end position="42"/>
    </location>
</feature>
<reference evidence="2" key="1">
    <citation type="journal article" date="2015" name="Nature">
        <title>Complex archaea that bridge the gap between prokaryotes and eukaryotes.</title>
        <authorList>
            <person name="Spang A."/>
            <person name="Saw J.H."/>
            <person name="Jorgensen S.L."/>
            <person name="Zaremba-Niedzwiedzka K."/>
            <person name="Martijn J."/>
            <person name="Lind A.E."/>
            <person name="van Eijk R."/>
            <person name="Schleper C."/>
            <person name="Guy L."/>
            <person name="Ettema T.J."/>
        </authorList>
    </citation>
    <scope>NUCLEOTIDE SEQUENCE</scope>
</reference>
<protein>
    <submittedName>
        <fullName evidence="2">Uncharacterized protein</fullName>
    </submittedName>
</protein>